<keyword evidence="4 7" id="KW-1133">Transmembrane helix</keyword>
<evidence type="ECO:0000256" key="1">
    <source>
        <dbReference type="ARBA" id="ARBA00004651"/>
    </source>
</evidence>
<name>A0A017T6T5_9BACT</name>
<comment type="similarity">
    <text evidence="6">Belongs to the ABC-4 integral membrane protein family.</text>
</comment>
<dbReference type="EMBL" id="ASRX01000030">
    <property type="protein sequence ID" value="EYF04722.1"/>
    <property type="molecule type" value="Genomic_DNA"/>
</dbReference>
<evidence type="ECO:0000256" key="5">
    <source>
        <dbReference type="ARBA" id="ARBA00023136"/>
    </source>
</evidence>
<sequence length="409" mass="43275">MNPIQTLFISVRALLRNKMRSFLTTLGVVIGVGAVIAMVAIGEGAKASVSAQFAAMGTDLLIVMSGSSTASGARGGAGSAPTLTWEDVKALRTQVRSVRYVAPNLRSNGQVVSEEQNWMAPITGTTPEYFSIRTWPATKGTLFTQSDVDTGTKVVVLGQTVANNLFGADTNPVGQLVRINNIPFEVVAVAASKGQSAQGQDYDDVVFVPSSTFQAKIQGGLQKFVAGSLFIGADPALGTAAAQREITELLRERHQIRPGAPDDFTIRNLSEMANAQQEGTETMTTLLASIAAVSLLVGGIGIMNIMLVSVTERTREIGVRMAVGAKPRHILAQFLVESLTLSLLGGLLGVVLGTISAQQLASRFGWTMLIRVDVTVVAVGFSAFVGVVFGLYPAYKASRLDPIQALRFE</sequence>
<feature type="transmembrane region" description="Helical" evidence="7">
    <location>
        <begin position="286"/>
        <end position="310"/>
    </location>
</feature>
<keyword evidence="3 7" id="KW-0812">Transmembrane</keyword>
<dbReference type="InterPro" id="IPR003838">
    <property type="entry name" value="ABC3_permease_C"/>
</dbReference>
<proteinExistence type="inferred from homology"/>
<dbReference type="InterPro" id="IPR025857">
    <property type="entry name" value="MacB_PCD"/>
</dbReference>
<dbReference type="GO" id="GO:0005886">
    <property type="term" value="C:plasma membrane"/>
    <property type="evidence" value="ECO:0007669"/>
    <property type="project" value="UniProtKB-SubCell"/>
</dbReference>
<keyword evidence="2" id="KW-1003">Cell membrane</keyword>
<comment type="caution">
    <text evidence="10">The sequence shown here is derived from an EMBL/GenBank/DDBJ whole genome shotgun (WGS) entry which is preliminary data.</text>
</comment>
<evidence type="ECO:0000256" key="2">
    <source>
        <dbReference type="ARBA" id="ARBA00022475"/>
    </source>
</evidence>
<dbReference type="Proteomes" id="UP000019678">
    <property type="component" value="Unassembled WGS sequence"/>
</dbReference>
<evidence type="ECO:0000313" key="11">
    <source>
        <dbReference type="Proteomes" id="UP000019678"/>
    </source>
</evidence>
<evidence type="ECO:0000259" key="8">
    <source>
        <dbReference type="Pfam" id="PF02687"/>
    </source>
</evidence>
<gene>
    <name evidence="10" type="ORF">CAP_4198</name>
</gene>
<feature type="domain" description="ABC3 transporter permease C-terminal" evidence="8">
    <location>
        <begin position="289"/>
        <end position="402"/>
    </location>
</feature>
<dbReference type="AlphaFoldDB" id="A0A017T6T5"/>
<keyword evidence="10" id="KW-0067">ATP-binding</keyword>
<dbReference type="GO" id="GO:0005524">
    <property type="term" value="F:ATP binding"/>
    <property type="evidence" value="ECO:0007669"/>
    <property type="project" value="UniProtKB-KW"/>
</dbReference>
<comment type="subcellular location">
    <subcellularLocation>
        <location evidence="1">Cell membrane</location>
        <topology evidence="1">Multi-pass membrane protein</topology>
    </subcellularLocation>
</comment>
<feature type="domain" description="MacB-like periplasmic core" evidence="9">
    <location>
        <begin position="21"/>
        <end position="248"/>
    </location>
</feature>
<dbReference type="Pfam" id="PF02687">
    <property type="entry name" value="FtsX"/>
    <property type="match status" value="1"/>
</dbReference>
<evidence type="ECO:0000256" key="3">
    <source>
        <dbReference type="ARBA" id="ARBA00022692"/>
    </source>
</evidence>
<dbReference type="STRING" id="1192034.CAP_4198"/>
<dbReference type="RefSeq" id="WP_081865080.1">
    <property type="nucleotide sequence ID" value="NZ_ASRX01000030.1"/>
</dbReference>
<organism evidence="10 11">
    <name type="scientific">Chondromyces apiculatus DSM 436</name>
    <dbReference type="NCBI Taxonomy" id="1192034"/>
    <lineage>
        <taxon>Bacteria</taxon>
        <taxon>Pseudomonadati</taxon>
        <taxon>Myxococcota</taxon>
        <taxon>Polyangia</taxon>
        <taxon>Polyangiales</taxon>
        <taxon>Polyangiaceae</taxon>
        <taxon>Chondromyces</taxon>
    </lineage>
</organism>
<dbReference type="GO" id="GO:0022857">
    <property type="term" value="F:transmembrane transporter activity"/>
    <property type="evidence" value="ECO:0007669"/>
    <property type="project" value="TreeGrafter"/>
</dbReference>
<accession>A0A017T6T5</accession>
<dbReference type="InterPro" id="IPR050250">
    <property type="entry name" value="Macrolide_Exporter_MacB"/>
</dbReference>
<keyword evidence="5 7" id="KW-0472">Membrane</keyword>
<evidence type="ECO:0000256" key="6">
    <source>
        <dbReference type="ARBA" id="ARBA00038076"/>
    </source>
</evidence>
<evidence type="ECO:0000259" key="9">
    <source>
        <dbReference type="Pfam" id="PF12704"/>
    </source>
</evidence>
<feature type="transmembrane region" description="Helical" evidence="7">
    <location>
        <begin position="330"/>
        <end position="355"/>
    </location>
</feature>
<feature type="transmembrane region" description="Helical" evidence="7">
    <location>
        <begin position="21"/>
        <end position="42"/>
    </location>
</feature>
<evidence type="ECO:0000313" key="10">
    <source>
        <dbReference type="EMBL" id="EYF04722.1"/>
    </source>
</evidence>
<feature type="transmembrane region" description="Helical" evidence="7">
    <location>
        <begin position="375"/>
        <end position="395"/>
    </location>
</feature>
<keyword evidence="11" id="KW-1185">Reference proteome</keyword>
<evidence type="ECO:0000256" key="7">
    <source>
        <dbReference type="SAM" id="Phobius"/>
    </source>
</evidence>
<reference evidence="10 11" key="1">
    <citation type="submission" date="2013-05" db="EMBL/GenBank/DDBJ databases">
        <title>Genome assembly of Chondromyces apiculatus DSM 436.</title>
        <authorList>
            <person name="Sharma G."/>
            <person name="Khatri I."/>
            <person name="Kaur C."/>
            <person name="Mayilraj S."/>
            <person name="Subramanian S."/>
        </authorList>
    </citation>
    <scope>NUCLEOTIDE SEQUENCE [LARGE SCALE GENOMIC DNA]</scope>
    <source>
        <strain evidence="10 11">DSM 436</strain>
    </source>
</reference>
<protein>
    <submittedName>
        <fullName evidence="10">Macrolide export ATP-binding/permease protein MacB</fullName>
    </submittedName>
</protein>
<dbReference type="PANTHER" id="PTHR30572">
    <property type="entry name" value="MEMBRANE COMPONENT OF TRANSPORTER-RELATED"/>
    <property type="match status" value="1"/>
</dbReference>
<dbReference type="OrthoDB" id="9802264at2"/>
<keyword evidence="10" id="KW-0547">Nucleotide-binding</keyword>
<dbReference type="PANTHER" id="PTHR30572:SF4">
    <property type="entry name" value="ABC TRANSPORTER PERMEASE YTRF"/>
    <property type="match status" value="1"/>
</dbReference>
<evidence type="ECO:0000256" key="4">
    <source>
        <dbReference type="ARBA" id="ARBA00022989"/>
    </source>
</evidence>
<dbReference type="eggNOG" id="COG0577">
    <property type="taxonomic scope" value="Bacteria"/>
</dbReference>
<dbReference type="Pfam" id="PF12704">
    <property type="entry name" value="MacB_PCD"/>
    <property type="match status" value="1"/>
</dbReference>